<dbReference type="OrthoDB" id="436477at2759"/>
<keyword evidence="3" id="KW-0812">Transmembrane</keyword>
<evidence type="ECO:0000313" key="4">
    <source>
        <dbReference type="EMBL" id="CAE7296629.1"/>
    </source>
</evidence>
<comment type="caution">
    <text evidence="4">The sequence shown here is derived from an EMBL/GenBank/DDBJ whole genome shotgun (WGS) entry which is preliminary data.</text>
</comment>
<reference evidence="4" key="1">
    <citation type="submission" date="2021-02" db="EMBL/GenBank/DDBJ databases">
        <authorList>
            <person name="Dougan E. K."/>
            <person name="Rhodes N."/>
            <person name="Thang M."/>
            <person name="Chan C."/>
        </authorList>
    </citation>
    <scope>NUCLEOTIDE SEQUENCE</scope>
</reference>
<protein>
    <submittedName>
        <fullName evidence="4">KCNH6 protein</fullName>
    </submittedName>
</protein>
<evidence type="ECO:0000256" key="2">
    <source>
        <dbReference type="SAM" id="MobiDB-lite"/>
    </source>
</evidence>
<feature type="region of interest" description="Disordered" evidence="2">
    <location>
        <begin position="212"/>
        <end position="247"/>
    </location>
</feature>
<dbReference type="SUPFAM" id="SSF51206">
    <property type="entry name" value="cAMP-binding domain-like"/>
    <property type="match status" value="1"/>
</dbReference>
<name>A0A812NKG9_9DINO</name>
<dbReference type="GO" id="GO:0035725">
    <property type="term" value="P:sodium ion transmembrane transport"/>
    <property type="evidence" value="ECO:0007669"/>
    <property type="project" value="TreeGrafter"/>
</dbReference>
<feature type="region of interest" description="Disordered" evidence="2">
    <location>
        <begin position="429"/>
        <end position="465"/>
    </location>
</feature>
<feature type="region of interest" description="Disordered" evidence="2">
    <location>
        <begin position="188"/>
        <end position="207"/>
    </location>
</feature>
<dbReference type="InterPro" id="IPR051413">
    <property type="entry name" value="K/Na_HCN_channel"/>
</dbReference>
<dbReference type="GO" id="GO:0003254">
    <property type="term" value="P:regulation of membrane depolarization"/>
    <property type="evidence" value="ECO:0007669"/>
    <property type="project" value="TreeGrafter"/>
</dbReference>
<sequence length="1212" mass="132531">MLHLSTKHLNNDDLARLQAPGRTNFVPVPSLPGVPSNANPGNCSSCGNDYAEGARFCRDCGLAKPSQAALVSVRNEVPRSEIKRNVSFGPTSVSDLSAQASQALPNAPPRLIARLQELELDSLLALCERLEGRLSKPKRSNRIKASEAELDDLCESLVDPDATPSPQIRQQQQQQQQLRYLTQLREAKQAAAEGFAPPPTSTTRPILRSDAPAPAIQAPTPSPSPSTQVPSTSVGTSPEPPDGQKSIPASKQEVLDALLLELNELLEKAPAQSQLPTASSGPSLCGSPTPKPEPSPKPAKAGAIANSAGPLPVEEQAILKPAKPSAAFIDTVSMLQDGLRTLVERFSDEVAQASAELKAENERLLAEIAELRMQPRDPVTILSAPQRIEAESPAEAILGPAEAETPMAMATRMQPELAVRFQAQEQRIDIPGGPPEQAPECPDLDPPEAEGREGRDEGSGGGSLPSFAARSQWVQELQPGQADWGENAEEFEKATRPLRCSCVCLHELSRKRMLWDLLGLLLLIYDLVMTPWQVAFGQVGTVSEVMTWVLPVYWAINIFMTLFCTSFSSGGVLHSNRKAMVWRYLTQGFLLLDLLTTLLDLAVLTTFYDLPQSAYQSLRSLVLNKDVYLAIQAARLLRSVRVSRNLLGVRARIRSELWRALGTMAFSTLLLLIGAHIIACALYYLGSATGGNENTWLLEYSQIQQQEDSISMYLSALLWALAQLTPGLGPSPVNPKSVPDMILSTTVHVLALLACISLFAQGGMLVMRLRDARGEWANRQLACRAYLNTCKSSGARVPQRLQCHILSWLELEPEPRKAMAPGPRFLGWCGPRSLGFDAWHPWLPSESRSPLALLPPLIQQELLQELAAPFLSLHPFFHELDVAHPQALRQVIDCFQQFFYSPMQPIFRALTNASKLHMVTRGSATYLLDPASRAGASKRLSRAPVKVKLGQHISEGGLWLEAWQHQGVLTADGIEDASCEVLVLDEQSFGHLLRRSPGELWQAAASYARAYAKRAAERVTLTDLDGDLESLVKITDEAFADALRYLAHEAEQDPTGEAIGPESAYCSYNQLLSLGKPSSKVGRGMGATCCAERDREAQGGNKEEKRIDPADGKAYSFNQISKFYRGVYSKHDIQTYWDRSCMKISGLDLSPDAVEVMKARGIESEVGSFWNLPPCTTYDTMLMLMNTAGVAGTFERLSADSILWASEMWGKV</sequence>
<feature type="transmembrane region" description="Helical" evidence="3">
    <location>
        <begin position="514"/>
        <end position="532"/>
    </location>
</feature>
<keyword evidence="3" id="KW-0472">Membrane</keyword>
<feature type="compositionally biased region" description="Basic and acidic residues" evidence="2">
    <location>
        <begin position="449"/>
        <end position="458"/>
    </location>
</feature>
<feature type="transmembrane region" description="Helical" evidence="3">
    <location>
        <begin position="664"/>
        <end position="685"/>
    </location>
</feature>
<dbReference type="GO" id="GO:0005249">
    <property type="term" value="F:voltage-gated potassium channel activity"/>
    <property type="evidence" value="ECO:0007669"/>
    <property type="project" value="TreeGrafter"/>
</dbReference>
<feature type="coiled-coil region" evidence="1">
    <location>
        <begin position="343"/>
        <end position="374"/>
    </location>
</feature>
<dbReference type="SUPFAM" id="SSF81324">
    <property type="entry name" value="Voltage-gated potassium channels"/>
    <property type="match status" value="1"/>
</dbReference>
<dbReference type="PANTHER" id="PTHR45689">
    <property type="entry name" value="I[[H]] CHANNEL, ISOFORM E"/>
    <property type="match status" value="1"/>
</dbReference>
<accession>A0A812NKG9</accession>
<dbReference type="InterPro" id="IPR018490">
    <property type="entry name" value="cNMP-bd_dom_sf"/>
</dbReference>
<dbReference type="InterPro" id="IPR014710">
    <property type="entry name" value="RmlC-like_jellyroll"/>
</dbReference>
<feature type="transmembrane region" description="Helical" evidence="3">
    <location>
        <begin position="741"/>
        <end position="760"/>
    </location>
</feature>
<dbReference type="Proteomes" id="UP000601435">
    <property type="component" value="Unassembled WGS sequence"/>
</dbReference>
<proteinExistence type="predicted"/>
<feature type="compositionally biased region" description="Polar residues" evidence="2">
    <location>
        <begin position="271"/>
        <end position="282"/>
    </location>
</feature>
<organism evidence="4 5">
    <name type="scientific">Symbiodinium necroappetens</name>
    <dbReference type="NCBI Taxonomy" id="1628268"/>
    <lineage>
        <taxon>Eukaryota</taxon>
        <taxon>Sar</taxon>
        <taxon>Alveolata</taxon>
        <taxon>Dinophyceae</taxon>
        <taxon>Suessiales</taxon>
        <taxon>Symbiodiniaceae</taxon>
        <taxon>Symbiodinium</taxon>
    </lineage>
</organism>
<keyword evidence="3" id="KW-1133">Transmembrane helix</keyword>
<feature type="compositionally biased region" description="Low complexity" evidence="2">
    <location>
        <begin position="212"/>
        <end position="237"/>
    </location>
</feature>
<feature type="transmembrane region" description="Helical" evidence="3">
    <location>
        <begin position="552"/>
        <end position="573"/>
    </location>
</feature>
<feature type="transmembrane region" description="Helical" evidence="3">
    <location>
        <begin position="585"/>
        <end position="608"/>
    </location>
</feature>
<dbReference type="Gene3D" id="1.10.287.70">
    <property type="match status" value="1"/>
</dbReference>
<dbReference type="GO" id="GO:0098855">
    <property type="term" value="C:HCN channel complex"/>
    <property type="evidence" value="ECO:0007669"/>
    <property type="project" value="TreeGrafter"/>
</dbReference>
<dbReference type="AlphaFoldDB" id="A0A812NKG9"/>
<dbReference type="PANTHER" id="PTHR45689:SF5">
    <property type="entry name" value="I[[H]] CHANNEL, ISOFORM E"/>
    <property type="match status" value="1"/>
</dbReference>
<evidence type="ECO:0000313" key="5">
    <source>
        <dbReference type="Proteomes" id="UP000601435"/>
    </source>
</evidence>
<keyword evidence="1" id="KW-0175">Coiled coil</keyword>
<evidence type="ECO:0000256" key="1">
    <source>
        <dbReference type="SAM" id="Coils"/>
    </source>
</evidence>
<feature type="region of interest" description="Disordered" evidence="2">
    <location>
        <begin position="270"/>
        <end position="308"/>
    </location>
</feature>
<gene>
    <name evidence="4" type="primary">KCNH6</name>
    <name evidence="4" type="ORF">SNEC2469_LOCUS7290</name>
</gene>
<evidence type="ECO:0000256" key="3">
    <source>
        <dbReference type="SAM" id="Phobius"/>
    </source>
</evidence>
<dbReference type="Gene3D" id="2.60.120.10">
    <property type="entry name" value="Jelly Rolls"/>
    <property type="match status" value="1"/>
</dbReference>
<dbReference type="EMBL" id="CAJNJA010012431">
    <property type="protein sequence ID" value="CAE7296629.1"/>
    <property type="molecule type" value="Genomic_DNA"/>
</dbReference>
<keyword evidence="5" id="KW-1185">Reference proteome</keyword>